<dbReference type="Proteomes" id="UP000178085">
    <property type="component" value="Unassembled WGS sequence"/>
</dbReference>
<accession>A0A1F4NQ78</accession>
<keyword evidence="1" id="KW-0732">Signal</keyword>
<gene>
    <name evidence="2" type="ORF">A3K51_01525</name>
</gene>
<organism evidence="2 3">
    <name type="scientific">candidate division Kazan bacterium RIFCSPLOWO2_01_FULL_45_19</name>
    <dbReference type="NCBI Taxonomy" id="1798538"/>
    <lineage>
        <taxon>Bacteria</taxon>
        <taxon>Bacteria division Kazan-3B-28</taxon>
    </lineage>
</organism>
<reference evidence="2 3" key="1">
    <citation type="journal article" date="2016" name="Nat. Commun.">
        <title>Thousands of microbial genomes shed light on interconnected biogeochemical processes in an aquifer system.</title>
        <authorList>
            <person name="Anantharaman K."/>
            <person name="Brown C.T."/>
            <person name="Hug L.A."/>
            <person name="Sharon I."/>
            <person name="Castelle C.J."/>
            <person name="Probst A.J."/>
            <person name="Thomas B.C."/>
            <person name="Singh A."/>
            <person name="Wilkins M.J."/>
            <person name="Karaoz U."/>
            <person name="Brodie E.L."/>
            <person name="Williams K.H."/>
            <person name="Hubbard S.S."/>
            <person name="Banfield J.F."/>
        </authorList>
    </citation>
    <scope>NUCLEOTIDE SEQUENCE [LARGE SCALE GENOMIC DNA]</scope>
</reference>
<sequence length="1540" mass="159057">MNNTVLRNTSKALAWLMATSMAVAFAAPQALAFENLGTFKYQWIAQSGTISADGKAHEIATNPGDTVSMSLTIRNRSTSSQALTMYGKSALLSEGPSYPNAHAVGVGTSHPRDNVPAWLDASSFTINGNRFTYYDGAAVNPGQDLTLTWTVKIKSTATNGTYDLYTEVVREFDGWAQQVTAGGKAIASGDIFWRFLIGGTVTGGGNLNVGIAGTTPAALNVAVLATDVVVTKINFAASASDNALVSSIAIRRDGLSADDDASDIKIYDGDTKLGSTQGLNTTTHKATFTGLSWLIPAGTTKILTVKITIPSTADVGKIVTMGIDSASDVVLSGGGTVAGTFPATGNNVTVGGVSVGYLAVTAPTSPASANVVSGTTDQDLGSFKFATSATEGFDVNSLTLTEVGTSVDSDVKNMKLKVNGVQIGSTVASLSGGKVTFTGSPLFSVAAGQNKVVYVAADVASGITSQRTIIWQVEETTSVVAYGQNSNGVVTITSTTTGTAFSTLSAAGTFTIIQGTITVAEDATTLTAQAYIIGDEQIEVAKFKFSSASTEGVKITKLKLEENGDAVSTDYQNVRIYVGDSATPISTAGSVSGTTTTFEEGNGLFTIPASGNTIITIKLDISSSAAAIDTLQFGVGNANDDYSYVTGYGSTSGEKIPQDTSHITLTTCADTDAAIHTIAANGTLVISVGPNTPAAANVAKGVTNYEFTQFRAQATSEAMRVTAVASRFFVGAGTGTASATGDVNNVKLLVWNGTAWTQLGSTVSNPTTGVASFSFDYTVPKNTTSTFKVVGDIPTGTAAASLHANIIDYGIADDITSTGVSSAADITETGSAIGLLHTVVAPIITVNASTVPGDSTLIVNGDNELLGKFFLSANDVEDIKVSTLKIYTDIDGTMDGASAADLLTNTVYLRFNDGGTWRATNPDNWATGSPDFIIFAGSDFKEPNEWIIPAGGSLVVEIRGDVIAAGTAYVGMTTTAANTVGAGLSSGTSATIYDYQASPNQAYNQIWKSGAMTLSAGGTITITAATNKPAVQQVTSTWNVSAPVTPTFFKIKLEGTSEDIIVDAIRAKLFDGNQGAAATDDNFAGTVYVWEGGTIVNNVLTGGVQVGSGSLIPVTSDDAAADIVFTTPITIPKDGVKYLTLTAEMNSDTNGADSADTPYIGLDYNVQTGLWDSNYADDYNVRATGVSSNAKLYSEGTIAAVLKGNATFVVKAKLGMEMNSGSPSGLATRHPGHPIFIVNMTNTSGGTDARFRAASANAVSAITSWATTGDAYLAAVETNTTYDIDGTSLKFTASGTSAVDDGFYYDDALANDLSAYERVSFWLYSSAAVAAGDLEFVISSETADMISTGSPEFDEDIPAIAIGSWQRMDFALSGLTSDSRYYGVVVKANPDDSAGIYIDNIQFYDDMLNIDLSSDGGLFNTTGASTNPAVTFKDSSGTTVATGYVSGTGTAGLSTSTAKITMIPNTEWAIPAGGDVLTVLVDTTVLMNAASEDLTMTVDLGSSNSDGDITAGDVMWNDNEYASSIDWVDSPTPLSRGLNF</sequence>
<proteinExistence type="predicted"/>
<evidence type="ECO:0000313" key="3">
    <source>
        <dbReference type="Proteomes" id="UP000178085"/>
    </source>
</evidence>
<dbReference type="EMBL" id="METD01000001">
    <property type="protein sequence ID" value="OGB73516.1"/>
    <property type="molecule type" value="Genomic_DNA"/>
</dbReference>
<comment type="caution">
    <text evidence="2">The sequence shown here is derived from an EMBL/GenBank/DDBJ whole genome shotgun (WGS) entry which is preliminary data.</text>
</comment>
<feature type="chain" id="PRO_5009512963" evidence="1">
    <location>
        <begin position="27"/>
        <end position="1540"/>
    </location>
</feature>
<evidence type="ECO:0000256" key="1">
    <source>
        <dbReference type="SAM" id="SignalP"/>
    </source>
</evidence>
<feature type="signal peptide" evidence="1">
    <location>
        <begin position="1"/>
        <end position="26"/>
    </location>
</feature>
<evidence type="ECO:0000313" key="2">
    <source>
        <dbReference type="EMBL" id="OGB73516.1"/>
    </source>
</evidence>
<name>A0A1F4NQ78_UNCK3</name>
<protein>
    <submittedName>
        <fullName evidence="2">Uncharacterized protein</fullName>
    </submittedName>
</protein>